<dbReference type="Proteomes" id="UP000479132">
    <property type="component" value="Unassembled WGS sequence"/>
</dbReference>
<evidence type="ECO:0000256" key="1">
    <source>
        <dbReference type="PROSITE-ProRule" id="PRU00339"/>
    </source>
</evidence>
<dbReference type="PROSITE" id="PS51257">
    <property type="entry name" value="PROKAR_LIPOPROTEIN"/>
    <property type="match status" value="1"/>
</dbReference>
<evidence type="ECO:0008006" key="4">
    <source>
        <dbReference type="Google" id="ProtNLM"/>
    </source>
</evidence>
<sequence length="563" mass="64387">MNCVNRALKNRSRFCLVIFFGFILLGGCTSQEKETTKKLFKGQFAPLLQGMGDHHFAISTDDTLAQEFFNQGLTLSYGFNHKEANRSFRQAAELDPDNPMAWWGAALVLGPNINAGMPEDNIPRAWKALQKAIKLKENGTQKEQDYIEALSHRYEKDPPEDRTPLDSAYAEAMGKLAEKYPNDLDAQTLYAEALMDLHPWNYWKKNGETQPWTPKILKVLESVMKRDPDHPGANHLYIHAVEAEKPEKALASANRLRTLVPGAGHLVHMPSHIYIRTGDYHQGTLANERAVKADNEYVRQCRQQGIYPLAYVPHNYHFLWATATMEGRSERSLKAARNTSKLVDTETMRQPGLGTLQHYWVIPLYDHVRFARWDKILSYPEPAKDLIYPRSVWHYSRGMAHVGQENLNKASDELNKLKTIAADDTLKEVTIWDINTTQELMQIAVHVLKGEIEAQKGNYDQAIAQLREAVEIEDQLNYNEPPDWFFPVRHNLGSLLLQADRPAEAESVYRADLAKFPDNGWSLYGLWQSLKAQGKKVKAEEVKKKFDKSWKHADVRLQSSRIL</sequence>
<dbReference type="EMBL" id="JAALLS010000010">
    <property type="protein sequence ID" value="NGP88510.1"/>
    <property type="molecule type" value="Genomic_DNA"/>
</dbReference>
<evidence type="ECO:0000313" key="2">
    <source>
        <dbReference type="EMBL" id="NGP88510.1"/>
    </source>
</evidence>
<protein>
    <recommendedName>
        <fullName evidence="4">Tetratricopeptide repeat protein</fullName>
    </recommendedName>
</protein>
<evidence type="ECO:0000313" key="3">
    <source>
        <dbReference type="Proteomes" id="UP000479132"/>
    </source>
</evidence>
<gene>
    <name evidence="2" type="ORF">G3569_09090</name>
</gene>
<name>A0A6M1TIT2_9BACT</name>
<organism evidence="2 3">
    <name type="scientific">Fodinibius halophilus</name>
    <dbReference type="NCBI Taxonomy" id="1736908"/>
    <lineage>
        <taxon>Bacteria</taxon>
        <taxon>Pseudomonadati</taxon>
        <taxon>Balneolota</taxon>
        <taxon>Balneolia</taxon>
        <taxon>Balneolales</taxon>
        <taxon>Balneolaceae</taxon>
        <taxon>Fodinibius</taxon>
    </lineage>
</organism>
<reference evidence="2 3" key="1">
    <citation type="submission" date="2020-02" db="EMBL/GenBank/DDBJ databases">
        <title>Aliifodinibius halophilus 2W32, complete genome.</title>
        <authorList>
            <person name="Li Y."/>
            <person name="Wu S."/>
        </authorList>
    </citation>
    <scope>NUCLEOTIDE SEQUENCE [LARGE SCALE GENOMIC DNA]</scope>
    <source>
        <strain evidence="2 3">2W32</strain>
    </source>
</reference>
<keyword evidence="3" id="KW-1185">Reference proteome</keyword>
<dbReference type="Pfam" id="PF13181">
    <property type="entry name" value="TPR_8"/>
    <property type="match status" value="1"/>
</dbReference>
<dbReference type="InterPro" id="IPR011990">
    <property type="entry name" value="TPR-like_helical_dom_sf"/>
</dbReference>
<dbReference type="PANTHER" id="PTHR45588">
    <property type="entry name" value="TPR DOMAIN-CONTAINING PROTEIN"/>
    <property type="match status" value="1"/>
</dbReference>
<dbReference type="SUPFAM" id="SSF48452">
    <property type="entry name" value="TPR-like"/>
    <property type="match status" value="1"/>
</dbReference>
<dbReference type="SMART" id="SM00028">
    <property type="entry name" value="TPR"/>
    <property type="match status" value="4"/>
</dbReference>
<feature type="repeat" description="TPR" evidence="1">
    <location>
        <begin position="443"/>
        <end position="476"/>
    </location>
</feature>
<feature type="repeat" description="TPR" evidence="1">
    <location>
        <begin position="65"/>
        <end position="98"/>
    </location>
</feature>
<accession>A0A6M1TIT2</accession>
<dbReference type="SUPFAM" id="SSF81901">
    <property type="entry name" value="HCP-like"/>
    <property type="match status" value="1"/>
</dbReference>
<dbReference type="PROSITE" id="PS50005">
    <property type="entry name" value="TPR"/>
    <property type="match status" value="2"/>
</dbReference>
<dbReference type="Gene3D" id="1.25.40.10">
    <property type="entry name" value="Tetratricopeptide repeat domain"/>
    <property type="match status" value="2"/>
</dbReference>
<keyword evidence="1" id="KW-0802">TPR repeat</keyword>
<dbReference type="PANTHER" id="PTHR45588:SF1">
    <property type="entry name" value="WW DOMAIN-CONTAINING PROTEIN"/>
    <property type="match status" value="1"/>
</dbReference>
<comment type="caution">
    <text evidence="2">The sequence shown here is derived from an EMBL/GenBank/DDBJ whole genome shotgun (WGS) entry which is preliminary data.</text>
</comment>
<dbReference type="AlphaFoldDB" id="A0A6M1TIT2"/>
<proteinExistence type="predicted"/>
<dbReference type="InterPro" id="IPR019734">
    <property type="entry name" value="TPR_rpt"/>
</dbReference>